<comment type="caution">
    <text evidence="2">The sequence shown here is derived from an EMBL/GenBank/DDBJ whole genome shotgun (WGS) entry which is preliminary data.</text>
</comment>
<accession>A0A812L0J4</accession>
<keyword evidence="3" id="KW-1185">Reference proteome</keyword>
<dbReference type="OrthoDB" id="441643at2759"/>
<evidence type="ECO:0000313" key="3">
    <source>
        <dbReference type="Proteomes" id="UP000604046"/>
    </source>
</evidence>
<protein>
    <submittedName>
        <fullName evidence="2">RbcL protein</fullName>
    </submittedName>
</protein>
<dbReference type="SUPFAM" id="SSF54427">
    <property type="entry name" value="NTF2-like"/>
    <property type="match status" value="2"/>
</dbReference>
<gene>
    <name evidence="2" type="primary">rbcL</name>
    <name evidence="2" type="ORF">SNAT2548_LOCUS10628</name>
</gene>
<proteinExistence type="predicted"/>
<dbReference type="Proteomes" id="UP000604046">
    <property type="component" value="Unassembled WGS sequence"/>
</dbReference>
<dbReference type="Gene3D" id="3.10.450.50">
    <property type="match status" value="2"/>
</dbReference>
<dbReference type="AlphaFoldDB" id="A0A812L0J4"/>
<name>A0A812L0J4_9DINO</name>
<feature type="region of interest" description="Disordered" evidence="1">
    <location>
        <begin position="503"/>
        <end position="524"/>
    </location>
</feature>
<dbReference type="InterPro" id="IPR032710">
    <property type="entry name" value="NTF2-like_dom_sf"/>
</dbReference>
<evidence type="ECO:0000313" key="2">
    <source>
        <dbReference type="EMBL" id="CAE7239459.1"/>
    </source>
</evidence>
<dbReference type="EMBL" id="CAJNDS010000888">
    <property type="protein sequence ID" value="CAE7239459.1"/>
    <property type="molecule type" value="Genomic_DNA"/>
</dbReference>
<organism evidence="2 3">
    <name type="scientific">Symbiodinium natans</name>
    <dbReference type="NCBI Taxonomy" id="878477"/>
    <lineage>
        <taxon>Eukaryota</taxon>
        <taxon>Sar</taxon>
        <taxon>Alveolata</taxon>
        <taxon>Dinophyceae</taxon>
        <taxon>Suessiales</taxon>
        <taxon>Symbiodiniaceae</taxon>
        <taxon>Symbiodinium</taxon>
    </lineage>
</organism>
<evidence type="ECO:0000256" key="1">
    <source>
        <dbReference type="SAM" id="MobiDB-lite"/>
    </source>
</evidence>
<reference evidence="2" key="1">
    <citation type="submission" date="2021-02" db="EMBL/GenBank/DDBJ databases">
        <authorList>
            <person name="Dougan E. K."/>
            <person name="Rhodes N."/>
            <person name="Thang M."/>
            <person name="Chan C."/>
        </authorList>
    </citation>
    <scope>NUCLEOTIDE SEQUENCE</scope>
</reference>
<sequence>MSNIAIPSAPGALTSPDVGFVAVAPVKPMAPLTAVAAAGTAPKSRKVASNFASSAYGAVVATTTAGLLARAKRSRVSKASKVSKVAVRAGGGGIEPVSMDEVKSAQREWVQAIKDISKTYLQGGDYVGVAAQAAGDLYGYGHGNVLFKPTKAKDTQFRPEAKQALSYFLGADAMGPGEGIAEDHGFAINGGKGWSDVLFDNHQIELNGNVALAMGNYYFASASDGSLTKVEYTFGYKKCQDGKVRIFLHHSSVPYGGTPAAVSREEVTSAQASWAEAIRNISKSYLDGGDYVAVAAQAAGELYGYGHGNVLFKPTKAADFQFRPDASQAMSYFVGADAMNPGEGIPEDHGFAINGGQGWSDVLFDNHQIDLHGDVALAMGNYFFTSAADGSISKVEYTFGYKKCEDGRVRICLHHSSIPYGGASIATSVPTVAQVSAAPVPVAAAFVGSSVQSGTQTAPKSGGEVHHSAGFAYAMQKDAYADLAFGNDVGYLPDGTPMNRAGNCINHPETIGPDPHAPGSPLPRGLFVNDVGYLPDGTPLNKAGNAINHPENIGPDPHVSGSPLPASAYAADVGYLVDGTPLDQAGNNAVH</sequence>